<dbReference type="AlphaFoldDB" id="A0A3R6AF28"/>
<dbReference type="EMBL" id="QSFX01000010">
    <property type="protein sequence ID" value="RHA89601.1"/>
    <property type="molecule type" value="Genomic_DNA"/>
</dbReference>
<dbReference type="InterPro" id="IPR018389">
    <property type="entry name" value="DctP_fam"/>
</dbReference>
<evidence type="ECO:0000256" key="2">
    <source>
        <dbReference type="ARBA" id="ARBA00009023"/>
    </source>
</evidence>
<dbReference type="PROSITE" id="PS51257">
    <property type="entry name" value="PROKAR_LIPOPROTEIN"/>
    <property type="match status" value="1"/>
</dbReference>
<dbReference type="NCBIfam" id="TIGR00787">
    <property type="entry name" value="dctP"/>
    <property type="match status" value="1"/>
</dbReference>
<dbReference type="PANTHER" id="PTHR33376">
    <property type="match status" value="1"/>
</dbReference>
<dbReference type="GO" id="GO:0030288">
    <property type="term" value="C:outer membrane-bounded periplasmic space"/>
    <property type="evidence" value="ECO:0007669"/>
    <property type="project" value="InterPro"/>
</dbReference>
<organism evidence="5 6">
    <name type="scientific">Roseburia inulinivorans</name>
    <dbReference type="NCBI Taxonomy" id="360807"/>
    <lineage>
        <taxon>Bacteria</taxon>
        <taxon>Bacillati</taxon>
        <taxon>Bacillota</taxon>
        <taxon>Clostridia</taxon>
        <taxon>Lachnospirales</taxon>
        <taxon>Lachnospiraceae</taxon>
        <taxon>Roseburia</taxon>
    </lineage>
</organism>
<gene>
    <name evidence="5" type="ORF">DW914_07505</name>
</gene>
<dbReference type="PANTHER" id="PTHR33376:SF4">
    <property type="entry name" value="SIALIC ACID-BINDING PERIPLASMIC PROTEIN SIAP"/>
    <property type="match status" value="1"/>
</dbReference>
<dbReference type="GO" id="GO:0055085">
    <property type="term" value="P:transmembrane transport"/>
    <property type="evidence" value="ECO:0007669"/>
    <property type="project" value="InterPro"/>
</dbReference>
<reference evidence="5 6" key="1">
    <citation type="submission" date="2018-08" db="EMBL/GenBank/DDBJ databases">
        <title>A genome reference for cultivated species of the human gut microbiota.</title>
        <authorList>
            <person name="Zou Y."/>
            <person name="Xue W."/>
            <person name="Luo G."/>
        </authorList>
    </citation>
    <scope>NUCLEOTIDE SEQUENCE [LARGE SCALE GENOMIC DNA]</scope>
    <source>
        <strain evidence="5 6">AM42-1AC</strain>
    </source>
</reference>
<evidence type="ECO:0000313" key="6">
    <source>
        <dbReference type="Proteomes" id="UP000283492"/>
    </source>
</evidence>
<protein>
    <submittedName>
        <fullName evidence="5">C4-dicarboxylate ABC transporter substrate-binding protein</fullName>
    </submittedName>
</protein>
<evidence type="ECO:0000256" key="3">
    <source>
        <dbReference type="ARBA" id="ARBA00022448"/>
    </source>
</evidence>
<keyword evidence="4" id="KW-0732">Signal</keyword>
<sequence length="342" mass="38146">MGLAKAIKRGASALLIGSMMTGLFTGCSATGENSGGKLVKIAVCVSDQTPAAQALTDVFKPMVEEATDGRYDIQIYNSGVLGSEKVTYDYTKSGIVEMCVVGTTMWSETPKMTIPDFPFLFDSVEHARVCYQGELGEYIAEDLESTQPLKLLSWYPNGARVFTSNKKLESLDDFNGQKLRMPNNPIHVKLAESLGANVVIMDMGEVFTALEQGVADGQDNPLATVKTEGWYEVQDYVYDTNHIIASLELFAGEEFWNSLSEEDQEAFEKASEAASDYAWDLYEEQLSDDKQFMKDNGLIVTELSDEDREAMKEKIQPVYDYLNAQYDWVDDVRKMVDDIKVE</sequence>
<dbReference type="Gene3D" id="3.40.190.170">
    <property type="entry name" value="Bacterial extracellular solute-binding protein, family 7"/>
    <property type="match status" value="1"/>
</dbReference>
<dbReference type="CDD" id="cd13603">
    <property type="entry name" value="PBP2_TRAP_Siap_TeaA_like"/>
    <property type="match status" value="1"/>
</dbReference>
<dbReference type="Proteomes" id="UP000283492">
    <property type="component" value="Unassembled WGS sequence"/>
</dbReference>
<dbReference type="InterPro" id="IPR004682">
    <property type="entry name" value="TRAP_DctP"/>
</dbReference>
<evidence type="ECO:0000256" key="4">
    <source>
        <dbReference type="ARBA" id="ARBA00022729"/>
    </source>
</evidence>
<dbReference type="InterPro" id="IPR038404">
    <property type="entry name" value="TRAP_DctP_sf"/>
</dbReference>
<dbReference type="NCBIfam" id="NF037995">
    <property type="entry name" value="TRAP_S1"/>
    <property type="match status" value="1"/>
</dbReference>
<dbReference type="Pfam" id="PF03480">
    <property type="entry name" value="DctP"/>
    <property type="match status" value="1"/>
</dbReference>
<accession>A0A3R6AF28</accession>
<keyword evidence="3" id="KW-0813">Transport</keyword>
<dbReference type="PIRSF" id="PIRSF006470">
    <property type="entry name" value="DctB"/>
    <property type="match status" value="1"/>
</dbReference>
<evidence type="ECO:0000256" key="1">
    <source>
        <dbReference type="ARBA" id="ARBA00004196"/>
    </source>
</evidence>
<evidence type="ECO:0000313" key="5">
    <source>
        <dbReference type="EMBL" id="RHA89601.1"/>
    </source>
</evidence>
<name>A0A3R6AF28_9FIRM</name>
<comment type="caution">
    <text evidence="5">The sequence shown here is derived from an EMBL/GenBank/DDBJ whole genome shotgun (WGS) entry which is preliminary data.</text>
</comment>
<comment type="subcellular location">
    <subcellularLocation>
        <location evidence="1">Cell envelope</location>
    </subcellularLocation>
</comment>
<proteinExistence type="inferred from homology"/>
<comment type="similarity">
    <text evidence="2">Belongs to the bacterial solute-binding protein 7 family.</text>
</comment>
<dbReference type="RefSeq" id="WP_118581042.1">
    <property type="nucleotide sequence ID" value="NZ_CABJFX010000010.1"/>
</dbReference>